<evidence type="ECO:0000313" key="7">
    <source>
        <dbReference type="EMBL" id="MBB3189649.1"/>
    </source>
</evidence>
<reference evidence="7 8" key="1">
    <citation type="submission" date="2020-08" db="EMBL/GenBank/DDBJ databases">
        <title>Genomic Encyclopedia of Type Strains, Phase III (KMG-III): the genomes of soil and plant-associated and newly described type strains.</title>
        <authorList>
            <person name="Whitman W."/>
        </authorList>
    </citation>
    <scope>NUCLEOTIDE SEQUENCE [LARGE SCALE GENOMIC DNA]</scope>
    <source>
        <strain evidence="7 8">CECT 7282</strain>
    </source>
</reference>
<name>A0A839V825_9GAMM</name>
<dbReference type="InterPro" id="IPR000160">
    <property type="entry name" value="GGDEF_dom"/>
</dbReference>
<dbReference type="SUPFAM" id="SSF55073">
    <property type="entry name" value="Nucleotide cyclase"/>
    <property type="match status" value="1"/>
</dbReference>
<accession>A0A839V825</accession>
<feature type="transmembrane region" description="Helical" evidence="5">
    <location>
        <begin position="154"/>
        <end position="177"/>
    </location>
</feature>
<feature type="region of interest" description="Disordered" evidence="4">
    <location>
        <begin position="333"/>
        <end position="352"/>
    </location>
</feature>
<comment type="catalytic activity">
    <reaction evidence="3">
        <text>2 GTP = 3',3'-c-di-GMP + 2 diphosphate</text>
        <dbReference type="Rhea" id="RHEA:24898"/>
        <dbReference type="ChEBI" id="CHEBI:33019"/>
        <dbReference type="ChEBI" id="CHEBI:37565"/>
        <dbReference type="ChEBI" id="CHEBI:58805"/>
        <dbReference type="EC" id="2.7.7.65"/>
    </reaction>
</comment>
<dbReference type="FunFam" id="3.30.70.270:FF:000001">
    <property type="entry name" value="Diguanylate cyclase domain protein"/>
    <property type="match status" value="1"/>
</dbReference>
<evidence type="ECO:0000256" key="5">
    <source>
        <dbReference type="SAM" id="Phobius"/>
    </source>
</evidence>
<dbReference type="Pfam" id="PF00990">
    <property type="entry name" value="GGDEF"/>
    <property type="match status" value="1"/>
</dbReference>
<comment type="cofactor">
    <cofactor evidence="1">
        <name>Mg(2+)</name>
        <dbReference type="ChEBI" id="CHEBI:18420"/>
    </cofactor>
</comment>
<dbReference type="InterPro" id="IPR043128">
    <property type="entry name" value="Rev_trsase/Diguanyl_cyclase"/>
</dbReference>
<dbReference type="SMART" id="SM00267">
    <property type="entry name" value="GGDEF"/>
    <property type="match status" value="1"/>
</dbReference>
<evidence type="ECO:0000259" key="6">
    <source>
        <dbReference type="PROSITE" id="PS50887"/>
    </source>
</evidence>
<evidence type="ECO:0000256" key="3">
    <source>
        <dbReference type="ARBA" id="ARBA00034247"/>
    </source>
</evidence>
<protein>
    <recommendedName>
        <fullName evidence="2">diguanylate cyclase</fullName>
        <ecNumber evidence="2">2.7.7.65</ecNumber>
    </recommendedName>
</protein>
<dbReference type="PANTHER" id="PTHR45138">
    <property type="entry name" value="REGULATORY COMPONENTS OF SENSORY TRANSDUCTION SYSTEM"/>
    <property type="match status" value="1"/>
</dbReference>
<keyword evidence="8" id="KW-1185">Reference proteome</keyword>
<dbReference type="EMBL" id="JACHXP010000003">
    <property type="protein sequence ID" value="MBB3189649.1"/>
    <property type="molecule type" value="Genomic_DNA"/>
</dbReference>
<keyword evidence="5" id="KW-1133">Transmembrane helix</keyword>
<dbReference type="Gene3D" id="3.30.70.270">
    <property type="match status" value="1"/>
</dbReference>
<dbReference type="Proteomes" id="UP000547614">
    <property type="component" value="Unassembled WGS sequence"/>
</dbReference>
<dbReference type="InterPro" id="IPR029787">
    <property type="entry name" value="Nucleotide_cyclase"/>
</dbReference>
<proteinExistence type="predicted"/>
<dbReference type="AlphaFoldDB" id="A0A839V825"/>
<keyword evidence="5" id="KW-0812">Transmembrane</keyword>
<feature type="transmembrane region" description="Helical" evidence="5">
    <location>
        <begin position="53"/>
        <end position="69"/>
    </location>
</feature>
<dbReference type="RefSeq" id="WP_183324391.1">
    <property type="nucleotide sequence ID" value="NZ_JACHXP010000003.1"/>
</dbReference>
<evidence type="ECO:0000256" key="1">
    <source>
        <dbReference type="ARBA" id="ARBA00001946"/>
    </source>
</evidence>
<evidence type="ECO:0000313" key="8">
    <source>
        <dbReference type="Proteomes" id="UP000547614"/>
    </source>
</evidence>
<comment type="caution">
    <text evidence="7">The sequence shown here is derived from an EMBL/GenBank/DDBJ whole genome shotgun (WGS) entry which is preliminary data.</text>
</comment>
<dbReference type="PANTHER" id="PTHR45138:SF9">
    <property type="entry name" value="DIGUANYLATE CYCLASE DGCM-RELATED"/>
    <property type="match status" value="1"/>
</dbReference>
<feature type="transmembrane region" description="Helical" evidence="5">
    <location>
        <begin position="111"/>
        <end position="142"/>
    </location>
</feature>
<organism evidence="7 8">
    <name type="scientific">Halomonas cerina</name>
    <dbReference type="NCBI Taxonomy" id="447424"/>
    <lineage>
        <taxon>Bacteria</taxon>
        <taxon>Pseudomonadati</taxon>
        <taxon>Pseudomonadota</taxon>
        <taxon>Gammaproteobacteria</taxon>
        <taxon>Oceanospirillales</taxon>
        <taxon>Halomonadaceae</taxon>
        <taxon>Halomonas</taxon>
    </lineage>
</organism>
<dbReference type="CDD" id="cd01949">
    <property type="entry name" value="GGDEF"/>
    <property type="match status" value="1"/>
</dbReference>
<dbReference type="InterPro" id="IPR050469">
    <property type="entry name" value="Diguanylate_Cyclase"/>
</dbReference>
<feature type="transmembrane region" description="Helical" evidence="5">
    <location>
        <begin position="81"/>
        <end position="99"/>
    </location>
</feature>
<feature type="transmembrane region" description="Helical" evidence="5">
    <location>
        <begin position="26"/>
        <end position="47"/>
    </location>
</feature>
<sequence length="352" mass="38686">MPGQDDPLPPLVWDPQRVQIRGFTTGLYQIEWLLVMLVTFYLVALGSPGEGEGGMLLALVAYFGFSLMASQLRFFGDRQRWLLAIHTWVMISFITWFLYSTQGVTGPLASLYLLAVVTSALTLGVQATLLEVAAIAACYLLLFQLGDAKLMTPANLALVGSNLTVFLIVGYLISALVHAIQVSNRLLLAMASQDPLTGLFNRRAFDDLARPIHAMAQRSQRPYSMIVIDMDGLKTINDGLGHDAGDRALVDLAQRLRDCARSSDLVARYGGDEFVLLLPDTDADGARSMMQRLLVSVRESDLCFSIGVASYPEHGDRLEQLFSHADRAMYRSKASGGSRVSVQDQAQPEEHE</sequence>
<dbReference type="PROSITE" id="PS50887">
    <property type="entry name" value="GGDEF"/>
    <property type="match status" value="1"/>
</dbReference>
<gene>
    <name evidence="7" type="ORF">FHR94_000873</name>
</gene>
<dbReference type="GO" id="GO:0052621">
    <property type="term" value="F:diguanylate cyclase activity"/>
    <property type="evidence" value="ECO:0007669"/>
    <property type="project" value="UniProtKB-EC"/>
</dbReference>
<dbReference type="EC" id="2.7.7.65" evidence="2"/>
<evidence type="ECO:0000256" key="4">
    <source>
        <dbReference type="SAM" id="MobiDB-lite"/>
    </source>
</evidence>
<keyword evidence="5" id="KW-0472">Membrane</keyword>
<evidence type="ECO:0000256" key="2">
    <source>
        <dbReference type="ARBA" id="ARBA00012528"/>
    </source>
</evidence>
<feature type="domain" description="GGDEF" evidence="6">
    <location>
        <begin position="221"/>
        <end position="345"/>
    </location>
</feature>
<dbReference type="NCBIfam" id="TIGR00254">
    <property type="entry name" value="GGDEF"/>
    <property type="match status" value="1"/>
</dbReference>